<gene>
    <name evidence="1" type="ORF">EXH44_06305</name>
</gene>
<name>A0A4P7CKR8_9PAST</name>
<evidence type="ECO:0000313" key="2">
    <source>
        <dbReference type="Proteomes" id="UP000294444"/>
    </source>
</evidence>
<evidence type="ECO:0000313" key="1">
    <source>
        <dbReference type="EMBL" id="QBQ63871.1"/>
    </source>
</evidence>
<protein>
    <submittedName>
        <fullName evidence="1">Uncharacterized protein</fullName>
    </submittedName>
</protein>
<dbReference type="EMBL" id="CP038145">
    <property type="protein sequence ID" value="QBQ63871.1"/>
    <property type="molecule type" value="Genomic_DNA"/>
</dbReference>
<sequence length="145" mass="16993">MYGRAIREDFARAYAKLGNATKALIQVLGSERANKMQRHTLRAKASTLLNDFRTVEIIEQEKKLMIERGDYLPRYRLRTYRVDLGVGMPEANQQAKERKEKIEQGFQELKHLQMKLYDVVTQKMALLAEIRADYLKFKKRSPSKT</sequence>
<organism evidence="1 2">
    <name type="scientific">Actinobacillus indolicus</name>
    <dbReference type="NCBI Taxonomy" id="51049"/>
    <lineage>
        <taxon>Bacteria</taxon>
        <taxon>Pseudomonadati</taxon>
        <taxon>Pseudomonadota</taxon>
        <taxon>Gammaproteobacteria</taxon>
        <taxon>Pasteurellales</taxon>
        <taxon>Pasteurellaceae</taxon>
        <taxon>Actinobacillus</taxon>
    </lineage>
</organism>
<keyword evidence="2" id="KW-1185">Reference proteome</keyword>
<dbReference type="KEGG" id="aio:EXH44_06305"/>
<dbReference type="AlphaFoldDB" id="A0A4P7CKR8"/>
<reference evidence="1 2" key="1">
    <citation type="submission" date="2019-03" db="EMBL/GenBank/DDBJ databases">
        <authorList>
            <person name="Che Y."/>
            <person name="Zhou L."/>
        </authorList>
    </citation>
    <scope>NUCLEOTIDE SEQUENCE [LARGE SCALE GENOMIC DNA]</scope>
    <source>
        <strain evidence="1 2">AIFJ1607</strain>
    </source>
</reference>
<dbReference type="Proteomes" id="UP000294444">
    <property type="component" value="Chromosome"/>
</dbReference>
<dbReference type="RefSeq" id="WP_162856713.1">
    <property type="nucleotide sequence ID" value="NZ_CP038145.1"/>
</dbReference>
<proteinExistence type="predicted"/>
<accession>A0A4P7CKR8</accession>